<evidence type="ECO:0008006" key="3">
    <source>
        <dbReference type="Google" id="ProtNLM"/>
    </source>
</evidence>
<evidence type="ECO:0000313" key="1">
    <source>
        <dbReference type="EMBL" id="CAI4033248.1"/>
    </source>
</evidence>
<organism evidence="1 2">
    <name type="scientific">Nitrospira tepida</name>
    <dbReference type="NCBI Taxonomy" id="2973512"/>
    <lineage>
        <taxon>Bacteria</taxon>
        <taxon>Pseudomonadati</taxon>
        <taxon>Nitrospirota</taxon>
        <taxon>Nitrospiria</taxon>
        <taxon>Nitrospirales</taxon>
        <taxon>Nitrospiraceae</taxon>
        <taxon>Nitrospira</taxon>
    </lineage>
</organism>
<dbReference type="Gene3D" id="3.10.450.50">
    <property type="match status" value="1"/>
</dbReference>
<evidence type="ECO:0000313" key="2">
    <source>
        <dbReference type="Proteomes" id="UP001179121"/>
    </source>
</evidence>
<dbReference type="Pfam" id="PF02810">
    <property type="entry name" value="SEC-C"/>
    <property type="match status" value="1"/>
</dbReference>
<protein>
    <recommendedName>
        <fullName evidence="3">SEC-C motif domain protein</fullName>
    </recommendedName>
</protein>
<reference evidence="1" key="1">
    <citation type="submission" date="2022-10" db="EMBL/GenBank/DDBJ databases">
        <authorList>
            <person name="Koch H."/>
        </authorList>
    </citation>
    <scope>NUCLEOTIDE SEQUENCE</scope>
    <source>
        <strain evidence="1">DNF</strain>
    </source>
</reference>
<accession>A0AA86N1U1</accession>
<sequence length="659" mass="75488">MFKSWGDVPHDNAQFVSRMFQMHTSVVRGSAYPEQTQRELAEIQGRFEGVFLARVGIGPKRASQLLTKIIQTQEARASEWYQGIGEASLRGRERWKEIHKRRRKGLNLAEIEFVRKYPTAKHAAWAECTRALLNTDCSFIPVSQSDIPIDPSPTMQEWQSLIRLIGCTNVDIVKMQSPVEMMKRPLFVLGGNRLLLCDLSNALDQLWNAFDNVAQSECDFCDVYSKWKAKWLEEEAEAHFNRLFAKEHVFRGLAYPDPDKAGGTAELDLAVYWAPFLILCEAKARNFRFESQMGDLGRLRTDLERNLEDAFEQARRAARHISSVQEATLTETKTGRQLVIRKDEVKKTYLMTVSLHHLSIAATRLSALAPLGLFQDHEYPYSTSIADLDTITEFCPGPDAFLHYVERRTALEKGPVEVLGDELSLFGAYLQNRLRLDDLDVRPKKGMHNMATFLGFEDKFDRVMQFRRGDRTECPTIEFEIPIQVKRIFRELQGRFANQDARWIAFSLLDLSYPALRTLARMFDEIRKQVPSSGKLCRNTIALDDLVISLIASRDLPLDKLRQATVHRALLEKYRRRAKKSIGFGIHLPDSVRLFHGAVWFSGEWHQDPNMEALIREDVFSFPMSGSKLPGANEPCFCGSSIKFKKCCRGRIEAARRAE</sequence>
<dbReference type="InterPro" id="IPR004027">
    <property type="entry name" value="SEC_C_motif"/>
</dbReference>
<dbReference type="Proteomes" id="UP001179121">
    <property type="component" value="Chromosome"/>
</dbReference>
<proteinExistence type="predicted"/>
<dbReference type="AlphaFoldDB" id="A0AA86N1U1"/>
<dbReference type="KEGG" id="nti:DNFV4_03684"/>
<gene>
    <name evidence="1" type="ORF">DNFV4_03684</name>
</gene>
<name>A0AA86N1U1_9BACT</name>
<keyword evidence="2" id="KW-1185">Reference proteome</keyword>
<dbReference type="RefSeq" id="WP_289270301.1">
    <property type="nucleotide sequence ID" value="NZ_OX365700.1"/>
</dbReference>
<dbReference type="EMBL" id="OX365700">
    <property type="protein sequence ID" value="CAI4033248.1"/>
    <property type="molecule type" value="Genomic_DNA"/>
</dbReference>